<keyword evidence="2" id="KW-0812">Transmembrane</keyword>
<dbReference type="PANTHER" id="PTHR47377">
    <property type="entry name" value="RHODANESE-LIKE DOMAIN-CONTAINING PROTEIN 4, CHLOROPLASTIC"/>
    <property type="match status" value="1"/>
</dbReference>
<protein>
    <recommendedName>
        <fullName evidence="5">Rhodanese domain-containing protein</fullName>
    </recommendedName>
</protein>
<proteinExistence type="predicted"/>
<gene>
    <name evidence="3" type="ORF">RJ641_029921</name>
</gene>
<feature type="compositionally biased region" description="Pro residues" evidence="1">
    <location>
        <begin position="337"/>
        <end position="348"/>
    </location>
</feature>
<feature type="compositionally biased region" description="Basic residues" evidence="1">
    <location>
        <begin position="271"/>
        <end position="281"/>
    </location>
</feature>
<feature type="transmembrane region" description="Helical" evidence="2">
    <location>
        <begin position="122"/>
        <end position="142"/>
    </location>
</feature>
<feature type="region of interest" description="Disordered" evidence="1">
    <location>
        <begin position="270"/>
        <end position="348"/>
    </location>
</feature>
<evidence type="ECO:0000313" key="3">
    <source>
        <dbReference type="EMBL" id="KAK6940390.1"/>
    </source>
</evidence>
<comment type="caution">
    <text evidence="3">The sequence shown here is derived from an EMBL/GenBank/DDBJ whole genome shotgun (WGS) entry which is preliminary data.</text>
</comment>
<accession>A0AAN8VUN6</accession>
<reference evidence="3 4" key="1">
    <citation type="submission" date="2023-12" db="EMBL/GenBank/DDBJ databases">
        <title>A high-quality genome assembly for Dillenia turbinata (Dilleniales).</title>
        <authorList>
            <person name="Chanderbali A."/>
        </authorList>
    </citation>
    <scope>NUCLEOTIDE SEQUENCE [LARGE SCALE GENOMIC DNA]</scope>
    <source>
        <strain evidence="3">LSX21</strain>
        <tissue evidence="3">Leaf</tissue>
    </source>
</reference>
<name>A0AAN8VUN6_9MAGN</name>
<dbReference type="SUPFAM" id="SSF52821">
    <property type="entry name" value="Rhodanese/Cell cycle control phosphatase"/>
    <property type="match status" value="1"/>
</dbReference>
<evidence type="ECO:0000313" key="4">
    <source>
        <dbReference type="Proteomes" id="UP001370490"/>
    </source>
</evidence>
<dbReference type="PANTHER" id="PTHR47377:SF3">
    <property type="entry name" value="RHODANESE-LIKE DOMAIN-CONTAINING PROTEIN 4A, CHLOROPLASTIC"/>
    <property type="match status" value="1"/>
</dbReference>
<keyword evidence="4" id="KW-1185">Reference proteome</keyword>
<dbReference type="InterPro" id="IPR036873">
    <property type="entry name" value="Rhodanese-like_dom_sf"/>
</dbReference>
<keyword evidence="2" id="KW-1133">Transmembrane helix</keyword>
<keyword evidence="2" id="KW-0472">Membrane</keyword>
<evidence type="ECO:0000256" key="1">
    <source>
        <dbReference type="SAM" id="MobiDB-lite"/>
    </source>
</evidence>
<evidence type="ECO:0008006" key="5">
    <source>
        <dbReference type="Google" id="ProtNLM"/>
    </source>
</evidence>
<evidence type="ECO:0000256" key="2">
    <source>
        <dbReference type="SAM" id="Phobius"/>
    </source>
</evidence>
<feature type="compositionally biased region" description="Polar residues" evidence="1">
    <location>
        <begin position="282"/>
        <end position="302"/>
    </location>
</feature>
<dbReference type="EMBL" id="JBAMMX010000005">
    <property type="protein sequence ID" value="KAK6940390.1"/>
    <property type="molecule type" value="Genomic_DNA"/>
</dbReference>
<dbReference type="InterPro" id="IPR044240">
    <property type="entry name" value="STR4-like"/>
</dbReference>
<organism evidence="3 4">
    <name type="scientific">Dillenia turbinata</name>
    <dbReference type="NCBI Taxonomy" id="194707"/>
    <lineage>
        <taxon>Eukaryota</taxon>
        <taxon>Viridiplantae</taxon>
        <taxon>Streptophyta</taxon>
        <taxon>Embryophyta</taxon>
        <taxon>Tracheophyta</taxon>
        <taxon>Spermatophyta</taxon>
        <taxon>Magnoliopsida</taxon>
        <taxon>eudicotyledons</taxon>
        <taxon>Gunneridae</taxon>
        <taxon>Pentapetalae</taxon>
        <taxon>Dilleniales</taxon>
        <taxon>Dilleniaceae</taxon>
        <taxon>Dillenia</taxon>
    </lineage>
</organism>
<sequence>MRSLSVGPSSYPPLQNHPITPHKPSISLPSCFHHSTSSSKTSNSPDSHIKNATLSNTQLLLLHLKASLKLKPHLSFALLGLPLSTPPSLASEIVNTADPASDKISLESILIAIDDFFNRNPFFVSGVAFIWLIVIPLTRNYFNKYKFIKPIDAFRRLRDDPTAELLDIRDGKSSAVLGSPSLKILNKGVTRVEYLEGDEDGFVKKVKESFSDPENTILCILDNFDGNSMKAAELLFKGGFKETYAIRGGVRGKDGWQAIQEELLPPSVHMTTKKKGKRTRTLKNNGSASGQDNSLETSSTSIPVDGSVQKGNNNVNSSPEIKYGSRSSSPYPNYPDLKPPSSPTPSKP</sequence>
<dbReference type="AlphaFoldDB" id="A0AAN8VUN6"/>
<feature type="compositionally biased region" description="Polar residues" evidence="1">
    <location>
        <begin position="309"/>
        <end position="331"/>
    </location>
</feature>
<dbReference type="Gene3D" id="3.40.250.10">
    <property type="entry name" value="Rhodanese-like domain"/>
    <property type="match status" value="1"/>
</dbReference>
<dbReference type="Proteomes" id="UP001370490">
    <property type="component" value="Unassembled WGS sequence"/>
</dbReference>